<reference evidence="12 13" key="1">
    <citation type="submission" date="2019-10" db="EMBL/GenBank/DDBJ databases">
        <title>Genome diversity of Sutterella seckii.</title>
        <authorList>
            <person name="Chaplin A.V."/>
            <person name="Sokolova S.R."/>
            <person name="Mosin K.A."/>
            <person name="Ivanova E.L."/>
            <person name="Kochetkova T.O."/>
            <person name="Goltsov A.Y."/>
            <person name="Trofimov D.Y."/>
            <person name="Efimov B.A."/>
        </authorList>
    </citation>
    <scope>NUCLEOTIDE SEQUENCE [LARGE SCALE GENOMIC DNA]</scope>
    <source>
        <strain evidence="12 13">ASD3426</strain>
    </source>
</reference>
<dbReference type="CDD" id="cd04732">
    <property type="entry name" value="HisA"/>
    <property type="match status" value="1"/>
</dbReference>
<proteinExistence type="inferred from homology"/>
<dbReference type="InterPro" id="IPR044524">
    <property type="entry name" value="Isoase_HisA-like"/>
</dbReference>
<comment type="catalytic activity">
    <reaction evidence="1 9 11">
        <text>1-(5-phospho-beta-D-ribosyl)-5-[(5-phospho-beta-D-ribosylamino)methylideneamino]imidazole-4-carboxamide = 5-[(5-phospho-1-deoxy-D-ribulos-1-ylimino)methylamino]-1-(5-phospho-beta-D-ribosyl)imidazole-4-carboxamide</text>
        <dbReference type="Rhea" id="RHEA:15469"/>
        <dbReference type="ChEBI" id="CHEBI:58435"/>
        <dbReference type="ChEBI" id="CHEBI:58525"/>
        <dbReference type="EC" id="5.3.1.16"/>
    </reaction>
</comment>
<dbReference type="HAMAP" id="MF_01014">
    <property type="entry name" value="HisA"/>
    <property type="match status" value="1"/>
</dbReference>
<evidence type="ECO:0000256" key="2">
    <source>
        <dbReference type="ARBA" id="ARBA00004496"/>
    </source>
</evidence>
<comment type="pathway">
    <text evidence="3 9 11">Amino-acid biosynthesis; L-histidine biosynthesis; L-histidine from 5-phospho-alpha-D-ribose 1-diphosphate: step 4/9.</text>
</comment>
<evidence type="ECO:0000256" key="5">
    <source>
        <dbReference type="ARBA" id="ARBA00022490"/>
    </source>
</evidence>
<evidence type="ECO:0000256" key="8">
    <source>
        <dbReference type="ARBA" id="ARBA00023235"/>
    </source>
</evidence>
<dbReference type="FunFam" id="3.20.20.70:FF:000009">
    <property type="entry name" value="1-(5-phosphoribosyl)-5-[(5-phosphoribosylamino)methylideneamino] imidazole-4-carboxamide isomerase"/>
    <property type="match status" value="1"/>
</dbReference>
<dbReference type="GO" id="GO:0000162">
    <property type="term" value="P:L-tryptophan biosynthetic process"/>
    <property type="evidence" value="ECO:0007669"/>
    <property type="project" value="TreeGrafter"/>
</dbReference>
<comment type="caution">
    <text evidence="12">The sequence shown here is derived from an EMBL/GenBank/DDBJ whole genome shotgun (WGS) entry which is preliminary data.</text>
</comment>
<evidence type="ECO:0000256" key="11">
    <source>
        <dbReference type="RuleBase" id="RU003658"/>
    </source>
</evidence>
<evidence type="ECO:0000313" key="13">
    <source>
        <dbReference type="Proteomes" id="UP000469462"/>
    </source>
</evidence>
<dbReference type="PANTHER" id="PTHR43090:SF2">
    <property type="entry name" value="1-(5-PHOSPHORIBOSYL)-5-[(5-PHOSPHORIBOSYLAMINO)METHYLIDENEAMINO] IMIDAZOLE-4-CARBOXAMIDE ISOMERASE"/>
    <property type="match status" value="1"/>
</dbReference>
<dbReference type="PANTHER" id="PTHR43090">
    <property type="entry name" value="1-(5-PHOSPHORIBOSYL)-5-[(5-PHOSPHORIBOSYLAMINO)METHYLIDENEAMINO] IMIDAZOLE-4-CARBOXAMIDE ISOMERASE"/>
    <property type="match status" value="1"/>
</dbReference>
<keyword evidence="13" id="KW-1185">Reference proteome</keyword>
<comment type="similarity">
    <text evidence="4 9 10">Belongs to the HisA/HisF family.</text>
</comment>
<dbReference type="Pfam" id="PF00977">
    <property type="entry name" value="His_biosynth"/>
    <property type="match status" value="1"/>
</dbReference>
<evidence type="ECO:0000256" key="10">
    <source>
        <dbReference type="RuleBase" id="RU003657"/>
    </source>
</evidence>
<name>A0AAI9WN49_9BURK</name>
<evidence type="ECO:0000256" key="7">
    <source>
        <dbReference type="ARBA" id="ARBA00023102"/>
    </source>
</evidence>
<sequence>MIIPAIDLLEGRVVRLHQGDYSASRDYGDEALLRLQSYEKAGAKLLHIVDLTGAKDPARRQIPLLKKCLAGLHVPVQTGGGVRTEADVRALLDAGASRVVVGSTAVRDPEAVKGWMKTYGPEAIVLALDVRIDEAGRRQIAVSGWQENSGVLIEDLIREYLPAGLKHVLCTDISKDGTLSGTNSGLYRTLSEAFPQVAFQASGGIGSLDDVREAARSGAAGVIVGRALLEGKFSVEEAIQCWKAARGESIPCRPFP</sequence>
<dbReference type="InterPro" id="IPR011060">
    <property type="entry name" value="RibuloseP-bd_barrel"/>
</dbReference>
<keyword evidence="8 9" id="KW-0413">Isomerase</keyword>
<dbReference type="InterPro" id="IPR006063">
    <property type="entry name" value="HisA_bact_arch"/>
</dbReference>
<gene>
    <name evidence="9 12" type="primary">hisA</name>
    <name evidence="12" type="ORF">GBM96_06845</name>
</gene>
<evidence type="ECO:0000256" key="6">
    <source>
        <dbReference type="ARBA" id="ARBA00022605"/>
    </source>
</evidence>
<protein>
    <recommendedName>
        <fullName evidence="9 11">1-(5-phosphoribosyl)-5-[(5-phosphoribosylamino)methylideneamino] imidazole-4-carboxamide isomerase</fullName>
        <ecNumber evidence="9 11">5.3.1.16</ecNumber>
    </recommendedName>
    <alternativeName>
        <fullName evidence="9">Phosphoribosylformimino-5-aminoimidazole carboxamide ribotide isomerase</fullName>
    </alternativeName>
</protein>
<evidence type="ECO:0000256" key="4">
    <source>
        <dbReference type="ARBA" id="ARBA00009667"/>
    </source>
</evidence>
<dbReference type="RefSeq" id="WP_139687040.1">
    <property type="nucleotide sequence ID" value="NZ_WEHW01000021.1"/>
</dbReference>
<dbReference type="EC" id="5.3.1.16" evidence="9 11"/>
<feature type="active site" description="Proton acceptor" evidence="9">
    <location>
        <position position="7"/>
    </location>
</feature>
<evidence type="ECO:0000256" key="1">
    <source>
        <dbReference type="ARBA" id="ARBA00000901"/>
    </source>
</evidence>
<dbReference type="NCBIfam" id="TIGR00007">
    <property type="entry name" value="1-(5-phosphoribosyl)-5-[(5-phosphoribosylamino)methylideneamino]imidazole-4-carboxamide isomerase"/>
    <property type="match status" value="1"/>
</dbReference>
<accession>A0AAI9WN49</accession>
<organism evidence="12 13">
    <name type="scientific">Sutterella seckii</name>
    <dbReference type="NCBI Taxonomy" id="1944635"/>
    <lineage>
        <taxon>Bacteria</taxon>
        <taxon>Pseudomonadati</taxon>
        <taxon>Pseudomonadota</taxon>
        <taxon>Betaproteobacteria</taxon>
        <taxon>Burkholderiales</taxon>
        <taxon>Sutterellaceae</taxon>
        <taxon>Sutterella</taxon>
    </lineage>
</organism>
<feature type="active site" description="Proton donor" evidence="9">
    <location>
        <position position="129"/>
    </location>
</feature>
<evidence type="ECO:0000313" key="12">
    <source>
        <dbReference type="EMBL" id="KAB7651084.1"/>
    </source>
</evidence>
<dbReference type="InterPro" id="IPR006062">
    <property type="entry name" value="His_biosynth"/>
</dbReference>
<keyword evidence="6 9" id="KW-0028">Amino-acid biosynthesis</keyword>
<comment type="subcellular location">
    <subcellularLocation>
        <location evidence="2 9 11">Cytoplasm</location>
    </subcellularLocation>
</comment>
<dbReference type="Proteomes" id="UP000469462">
    <property type="component" value="Unassembled WGS sequence"/>
</dbReference>
<keyword evidence="5 9" id="KW-0963">Cytoplasm</keyword>
<keyword evidence="7 9" id="KW-0368">Histidine biosynthesis</keyword>
<evidence type="ECO:0000256" key="9">
    <source>
        <dbReference type="HAMAP-Rule" id="MF_01014"/>
    </source>
</evidence>
<dbReference type="GO" id="GO:0003949">
    <property type="term" value="F:1-(5-phosphoribosyl)-5-[(5-phosphoribosylamino)methylideneamino]imidazole-4-carboxamide isomerase activity"/>
    <property type="evidence" value="ECO:0007669"/>
    <property type="project" value="UniProtKB-UniRule"/>
</dbReference>
<dbReference type="AlphaFoldDB" id="A0AAI9WN49"/>
<dbReference type="GO" id="GO:0000105">
    <property type="term" value="P:L-histidine biosynthetic process"/>
    <property type="evidence" value="ECO:0007669"/>
    <property type="project" value="UniProtKB-UniRule"/>
</dbReference>
<dbReference type="InterPro" id="IPR013785">
    <property type="entry name" value="Aldolase_TIM"/>
</dbReference>
<dbReference type="InterPro" id="IPR023016">
    <property type="entry name" value="HisA/PriA"/>
</dbReference>
<dbReference type="SUPFAM" id="SSF51366">
    <property type="entry name" value="Ribulose-phoshate binding barrel"/>
    <property type="match status" value="1"/>
</dbReference>
<evidence type="ECO:0000256" key="3">
    <source>
        <dbReference type="ARBA" id="ARBA00005133"/>
    </source>
</evidence>
<dbReference type="GO" id="GO:0005737">
    <property type="term" value="C:cytoplasm"/>
    <property type="evidence" value="ECO:0007669"/>
    <property type="project" value="UniProtKB-SubCell"/>
</dbReference>
<dbReference type="EMBL" id="WEHW01000021">
    <property type="protein sequence ID" value="KAB7651084.1"/>
    <property type="molecule type" value="Genomic_DNA"/>
</dbReference>
<dbReference type="Gene3D" id="3.20.20.70">
    <property type="entry name" value="Aldolase class I"/>
    <property type="match status" value="1"/>
</dbReference>